<dbReference type="EMBL" id="HF951689">
    <property type="protein sequence ID" value="CCW35310.1"/>
    <property type="molecule type" value="Genomic_DNA"/>
</dbReference>
<feature type="transmembrane region" description="Helical" evidence="1">
    <location>
        <begin position="110"/>
        <end position="130"/>
    </location>
</feature>
<dbReference type="Pfam" id="PF13559">
    <property type="entry name" value="DUF4129"/>
    <property type="match status" value="1"/>
</dbReference>
<keyword evidence="1" id="KW-0472">Membrane</keyword>
<proteinExistence type="predicted"/>
<dbReference type="AlphaFoldDB" id="S0EYB3"/>
<dbReference type="RefSeq" id="WP_016482846.1">
    <property type="nucleotide sequence ID" value="NC_021487.1"/>
</dbReference>
<protein>
    <recommendedName>
        <fullName evidence="2">Protein-glutamine gamma-glutamyltransferase-like C-terminal domain-containing protein</fullName>
    </recommendedName>
</protein>
<keyword evidence="1" id="KW-1133">Transmembrane helix</keyword>
<dbReference type="KEGG" id="ccz:CCALI_01494"/>
<accession>S0EYB3</accession>
<evidence type="ECO:0000259" key="2">
    <source>
        <dbReference type="Pfam" id="PF13559"/>
    </source>
</evidence>
<evidence type="ECO:0000256" key="1">
    <source>
        <dbReference type="SAM" id="Phobius"/>
    </source>
</evidence>
<name>S0EYB3_CHTCT</name>
<dbReference type="STRING" id="454171.CP488_02603"/>
<dbReference type="HOGENOM" id="CLU_1003612_0_0_0"/>
<dbReference type="OrthoDB" id="5491447at2"/>
<dbReference type="Proteomes" id="UP000014227">
    <property type="component" value="Chromosome I"/>
</dbReference>
<feature type="domain" description="Protein-glutamine gamma-glutamyltransferase-like C-terminal" evidence="2">
    <location>
        <begin position="185"/>
        <end position="256"/>
    </location>
</feature>
<dbReference type="InterPro" id="IPR025403">
    <property type="entry name" value="TgpA-like_C"/>
</dbReference>
<dbReference type="PATRIC" id="fig|1303518.3.peg.1533"/>
<gene>
    <name evidence="3" type="ORF">CCALI_01494</name>
</gene>
<sequence>MKRLGSQRQPHDKGAASNPFFSGALLVFGALCGVTCFAQTPDPNQVHMALKEILSRPEFRPAPSSSENPILKDIKNYLHHLFSALGRFWHWLVRHFNLGNIGVSSVPRPMVYGLIVGLVLLGGWLLWRLVKSTVWSRLAKQKEKPSFSVTTEPDRAEVRPEAEALLQQAYRFAAAGDYRQAFRALFLAILCRLDQAQIIEYARDRTNVEYLRALKARRLDGFYEIMAPLARDFDKFWYGRFAAEEGDYRRGLSAYEKIVGLLGGASMRGGQGGTGSA</sequence>
<organism evidence="3 4">
    <name type="scientific">Chthonomonas calidirosea (strain DSM 23976 / ICMP 18418 / T49)</name>
    <dbReference type="NCBI Taxonomy" id="1303518"/>
    <lineage>
        <taxon>Bacteria</taxon>
        <taxon>Bacillati</taxon>
        <taxon>Armatimonadota</taxon>
        <taxon>Chthonomonadia</taxon>
        <taxon>Chthonomonadales</taxon>
        <taxon>Chthonomonadaceae</taxon>
        <taxon>Chthonomonas</taxon>
    </lineage>
</organism>
<evidence type="ECO:0000313" key="3">
    <source>
        <dbReference type="EMBL" id="CCW35310.1"/>
    </source>
</evidence>
<evidence type="ECO:0000313" key="4">
    <source>
        <dbReference type="Proteomes" id="UP000014227"/>
    </source>
</evidence>
<dbReference type="InParanoid" id="S0EYB3"/>
<keyword evidence="1" id="KW-0812">Transmembrane</keyword>
<reference evidence="4" key="1">
    <citation type="submission" date="2013-03" db="EMBL/GenBank/DDBJ databases">
        <title>Genome sequence of Chthonomonas calidirosea, the first sequenced genome from the Armatimonadetes phylum (formally candidate division OP10).</title>
        <authorList>
            <person name="Lee K.C.Y."/>
            <person name="Morgan X.C."/>
            <person name="Dunfield P.F."/>
            <person name="Tamas I."/>
            <person name="Houghton K.M."/>
            <person name="Vyssotski M."/>
            <person name="Ryan J.L.J."/>
            <person name="Lagutin K."/>
            <person name="McDonald I.R."/>
            <person name="Stott M.B."/>
        </authorList>
    </citation>
    <scope>NUCLEOTIDE SEQUENCE [LARGE SCALE GENOMIC DNA]</scope>
    <source>
        <strain evidence="4">DSM 23976 / ICMP 18418 / T49</strain>
    </source>
</reference>
<keyword evidence="4" id="KW-1185">Reference proteome</keyword>
<feature type="transmembrane region" description="Helical" evidence="1">
    <location>
        <begin position="20"/>
        <end position="40"/>
    </location>
</feature>